<dbReference type="InterPro" id="IPR013094">
    <property type="entry name" value="AB_hydrolase_3"/>
</dbReference>
<evidence type="ECO:0000259" key="3">
    <source>
        <dbReference type="Pfam" id="PF07859"/>
    </source>
</evidence>
<evidence type="ECO:0000256" key="1">
    <source>
        <dbReference type="ARBA" id="ARBA00010515"/>
    </source>
</evidence>
<sequence length="328" mass="35778">MGVSQNSLRSGAATAALRRTLRPLNEVLSSFQVPVSRALVAAAMLVGSPPPYRVRVDRLNTGTFRGEWVYPPDARASRQMILYVHGSGYAICSARTHRGLVARLSRLTGMPVFSVDYRLAPEHRFPAAADDVEAAYSWLQDIGYRAENITVAGDSAGGHLILDLLAENARHGRRQPRAVFLMSPLVDLSLGLARRREQRAGPDPLISARAAHRLVRNYTRGQPDDLARIAVTLDRSDDLPRTMIHAGGAEVLVDDAREAHRMLIEAGADCELQVWLGQMHVFQALPTLIPEAAPALAVAADFIVGSEAPASRGAGRRRDRHRTDQVIA</sequence>
<dbReference type="PANTHER" id="PTHR48081:SF30">
    <property type="entry name" value="ACETYL-HYDROLASE LIPR-RELATED"/>
    <property type="match status" value="1"/>
</dbReference>
<dbReference type="Gene3D" id="3.40.50.1820">
    <property type="entry name" value="alpha/beta hydrolase"/>
    <property type="match status" value="1"/>
</dbReference>
<proteinExistence type="inferred from homology"/>
<evidence type="ECO:0000256" key="2">
    <source>
        <dbReference type="ARBA" id="ARBA00022801"/>
    </source>
</evidence>
<evidence type="ECO:0000313" key="4">
    <source>
        <dbReference type="EMBL" id="ACY22996.1"/>
    </source>
</evidence>
<gene>
    <name evidence="4" type="ordered locus">Gbro_3818</name>
</gene>
<dbReference type="Pfam" id="PF07859">
    <property type="entry name" value="Abhydrolase_3"/>
    <property type="match status" value="1"/>
</dbReference>
<comment type="similarity">
    <text evidence="1">Belongs to the 'GDXG' lipolytic enzyme family.</text>
</comment>
<dbReference type="GO" id="GO:0004806">
    <property type="term" value="F:triacylglycerol lipase activity"/>
    <property type="evidence" value="ECO:0007669"/>
    <property type="project" value="TreeGrafter"/>
</dbReference>
<accession>D0L366</accession>
<dbReference type="eggNOG" id="COG0657">
    <property type="taxonomic scope" value="Bacteria"/>
</dbReference>
<evidence type="ECO:0000313" key="5">
    <source>
        <dbReference type="Proteomes" id="UP000001219"/>
    </source>
</evidence>
<dbReference type="KEGG" id="gbr:Gbro_3818"/>
<protein>
    <submittedName>
        <fullName evidence="4">Alpha/beta hydrolase fold-3 domain protein</fullName>
    </submittedName>
</protein>
<name>D0L366_GORB4</name>
<keyword evidence="2 4" id="KW-0378">Hydrolase</keyword>
<dbReference type="SUPFAM" id="SSF53474">
    <property type="entry name" value="alpha/beta-Hydrolases"/>
    <property type="match status" value="1"/>
</dbReference>
<dbReference type="AlphaFoldDB" id="D0L366"/>
<dbReference type="InterPro" id="IPR050300">
    <property type="entry name" value="GDXG_lipolytic_enzyme"/>
</dbReference>
<dbReference type="EMBL" id="CP001802">
    <property type="protein sequence ID" value="ACY22996.1"/>
    <property type="molecule type" value="Genomic_DNA"/>
</dbReference>
<dbReference type="HOGENOM" id="CLU_012494_13_0_11"/>
<reference evidence="5" key="1">
    <citation type="submission" date="2009-10" db="EMBL/GenBank/DDBJ databases">
        <title>The complete chromosome of Gordonia bronchialis DSM 43247.</title>
        <authorList>
            <consortium name="US DOE Joint Genome Institute (JGI-PGF)"/>
            <person name="Lucas S."/>
            <person name="Copeland A."/>
            <person name="Lapidus A."/>
            <person name="Glavina del Rio T."/>
            <person name="Dalin E."/>
            <person name="Tice H."/>
            <person name="Bruce D."/>
            <person name="Goodwin L."/>
            <person name="Pitluck S."/>
            <person name="Kyrpides N."/>
            <person name="Mavromatis K."/>
            <person name="Ivanova N."/>
            <person name="Ovchinnikova G."/>
            <person name="Saunders E."/>
            <person name="Brettin T."/>
            <person name="Detter J.C."/>
            <person name="Han C."/>
            <person name="Larimer F."/>
            <person name="Land M."/>
            <person name="Hauser L."/>
            <person name="Markowitz V."/>
            <person name="Cheng J.-F."/>
            <person name="Hugenholtz P."/>
            <person name="Woyke T."/>
            <person name="Wu D."/>
            <person name="Jando M."/>
            <person name="Schneider S."/>
            <person name="Goeker M."/>
            <person name="Klenk H.-P."/>
            <person name="Eisen J.A."/>
        </authorList>
    </citation>
    <scope>NUCLEOTIDE SEQUENCE [LARGE SCALE GENOMIC DNA]</scope>
    <source>
        <strain evidence="5">ATCC 25592 / DSM 43247 / BCRC 13721 / JCM 3198 / KCTC 3076 / NBRC 16047 / NCTC 10667</strain>
    </source>
</reference>
<dbReference type="Proteomes" id="UP000001219">
    <property type="component" value="Chromosome"/>
</dbReference>
<dbReference type="STRING" id="526226.Gbro_3818"/>
<keyword evidence="5" id="KW-1185">Reference proteome</keyword>
<dbReference type="PANTHER" id="PTHR48081">
    <property type="entry name" value="AB HYDROLASE SUPERFAMILY PROTEIN C4A8.06C"/>
    <property type="match status" value="1"/>
</dbReference>
<reference evidence="4 5" key="2">
    <citation type="journal article" date="2010" name="Stand. Genomic Sci.">
        <title>Complete genome sequence of Gordonia bronchialis type strain (3410).</title>
        <authorList>
            <person name="Ivanova N."/>
            <person name="Sikorski J."/>
            <person name="Jando M."/>
            <person name="Lapidus A."/>
            <person name="Nolan M."/>
            <person name="Lucas S."/>
            <person name="Del Rio T.G."/>
            <person name="Tice H."/>
            <person name="Copeland A."/>
            <person name="Cheng J.F."/>
            <person name="Chen F."/>
            <person name="Bruce D."/>
            <person name="Goodwin L."/>
            <person name="Pitluck S."/>
            <person name="Mavromatis K."/>
            <person name="Ovchinnikova G."/>
            <person name="Pati A."/>
            <person name="Chen A."/>
            <person name="Palaniappan K."/>
            <person name="Land M."/>
            <person name="Hauser L."/>
            <person name="Chang Y.J."/>
            <person name="Jeffries C.D."/>
            <person name="Chain P."/>
            <person name="Saunders E."/>
            <person name="Han C."/>
            <person name="Detter J.C."/>
            <person name="Brettin T."/>
            <person name="Rohde M."/>
            <person name="Goker M."/>
            <person name="Bristow J."/>
            <person name="Eisen J.A."/>
            <person name="Markowitz V."/>
            <person name="Hugenholtz P."/>
            <person name="Klenk H.P."/>
            <person name="Kyrpides N.C."/>
        </authorList>
    </citation>
    <scope>NUCLEOTIDE SEQUENCE [LARGE SCALE GENOMIC DNA]</scope>
    <source>
        <strain evidence="5">ATCC 25592 / DSM 43247 / BCRC 13721 / JCM 3198 / KCTC 3076 / NBRC 16047 / NCTC 10667</strain>
    </source>
</reference>
<feature type="domain" description="Alpha/beta hydrolase fold-3" evidence="3">
    <location>
        <begin position="81"/>
        <end position="283"/>
    </location>
</feature>
<organism evidence="4 5">
    <name type="scientific">Gordonia bronchialis (strain ATCC 25592 / DSM 43247 / BCRC 13721 / JCM 3198 / KCTC 3076 / NBRC 16047 / NCTC 10667)</name>
    <name type="common">Rhodococcus bronchialis</name>
    <dbReference type="NCBI Taxonomy" id="526226"/>
    <lineage>
        <taxon>Bacteria</taxon>
        <taxon>Bacillati</taxon>
        <taxon>Actinomycetota</taxon>
        <taxon>Actinomycetes</taxon>
        <taxon>Mycobacteriales</taxon>
        <taxon>Gordoniaceae</taxon>
        <taxon>Gordonia</taxon>
    </lineage>
</organism>
<dbReference type="InterPro" id="IPR029058">
    <property type="entry name" value="AB_hydrolase_fold"/>
</dbReference>